<dbReference type="InterPro" id="IPR000073">
    <property type="entry name" value="AB_hydrolase_1"/>
</dbReference>
<organism evidence="2 3">
    <name type="scientific">Aurantimonas aggregata</name>
    <dbReference type="NCBI Taxonomy" id="2047720"/>
    <lineage>
        <taxon>Bacteria</taxon>
        <taxon>Pseudomonadati</taxon>
        <taxon>Pseudomonadota</taxon>
        <taxon>Alphaproteobacteria</taxon>
        <taxon>Hyphomicrobiales</taxon>
        <taxon>Aurantimonadaceae</taxon>
        <taxon>Aurantimonas</taxon>
    </lineage>
</organism>
<dbReference type="EMBL" id="JAAAMJ010000020">
    <property type="protein sequence ID" value="NDV88754.1"/>
    <property type="molecule type" value="Genomic_DNA"/>
</dbReference>
<dbReference type="InterPro" id="IPR029058">
    <property type="entry name" value="AB_hydrolase_fold"/>
</dbReference>
<evidence type="ECO:0000259" key="1">
    <source>
        <dbReference type="Pfam" id="PF12697"/>
    </source>
</evidence>
<proteinExistence type="predicted"/>
<gene>
    <name evidence="2" type="ORF">GTW51_18820</name>
</gene>
<accession>A0A6L9MLH8</accession>
<dbReference type="SUPFAM" id="SSF53474">
    <property type="entry name" value="alpha/beta-Hydrolases"/>
    <property type="match status" value="1"/>
</dbReference>
<feature type="domain" description="AB hydrolase-1" evidence="1">
    <location>
        <begin position="82"/>
        <end position="297"/>
    </location>
</feature>
<sequence>MILRIVLAVVFLLALAVAAVWFAGPREPADLTATFDPTAIGNDPEAYLARSEADVPNLRPNAQKEIVWAFPASKARTPLAMVYVHGFSAAKGETRPLADDVARALGANLFYTRLAGHGRDGAAMEQASVNDWINDLAEAVAIGRTIGNRVVVIATSTGATLAATGAAHGGFMQHVAGLVLISPNFGLLDRWSFALDLPFVREILPLFGGDTYSFEPSSPAQAENWTTRYPIGALAPMGALVRAARAADFQAVLTPLLVLYSKRDAIVDPVATEAVVAEWSGPVEAVEITGSGDPANHVLAGDILSPQTTADVAARITAWIEALPTG</sequence>
<dbReference type="Proteomes" id="UP000476332">
    <property type="component" value="Unassembled WGS sequence"/>
</dbReference>
<evidence type="ECO:0000313" key="3">
    <source>
        <dbReference type="Proteomes" id="UP000476332"/>
    </source>
</evidence>
<dbReference type="Gene3D" id="3.40.50.1820">
    <property type="entry name" value="alpha/beta hydrolase"/>
    <property type="match status" value="1"/>
</dbReference>
<comment type="caution">
    <text evidence="2">The sequence shown here is derived from an EMBL/GenBank/DDBJ whole genome shotgun (WGS) entry which is preliminary data.</text>
</comment>
<dbReference type="RefSeq" id="WP_163045606.1">
    <property type="nucleotide sequence ID" value="NZ_JAAAMJ010000020.1"/>
</dbReference>
<reference evidence="2 3" key="1">
    <citation type="submission" date="2020-01" db="EMBL/GenBank/DDBJ databases">
        <title>Genomes of bacteria type strains.</title>
        <authorList>
            <person name="Chen J."/>
            <person name="Zhu S."/>
            <person name="Chen J."/>
        </authorList>
    </citation>
    <scope>NUCLEOTIDE SEQUENCE [LARGE SCALE GENOMIC DNA]</scope>
    <source>
        <strain evidence="2 3">KCTC 52919</strain>
    </source>
</reference>
<dbReference type="AlphaFoldDB" id="A0A6L9MLH8"/>
<protein>
    <submittedName>
        <fullName evidence="2">Alpha/beta fold hydrolase</fullName>
    </submittedName>
</protein>
<dbReference type="GO" id="GO:0016787">
    <property type="term" value="F:hydrolase activity"/>
    <property type="evidence" value="ECO:0007669"/>
    <property type="project" value="UniProtKB-KW"/>
</dbReference>
<keyword evidence="2" id="KW-0378">Hydrolase</keyword>
<name>A0A6L9MLH8_9HYPH</name>
<evidence type="ECO:0000313" key="2">
    <source>
        <dbReference type="EMBL" id="NDV88754.1"/>
    </source>
</evidence>
<keyword evidence="3" id="KW-1185">Reference proteome</keyword>
<dbReference type="Pfam" id="PF12697">
    <property type="entry name" value="Abhydrolase_6"/>
    <property type="match status" value="1"/>
</dbReference>